<dbReference type="AlphaFoldDB" id="A0A4S8KXA6"/>
<feature type="region of interest" description="Disordered" evidence="1">
    <location>
        <begin position="39"/>
        <end position="92"/>
    </location>
</feature>
<feature type="region of interest" description="Disordered" evidence="1">
    <location>
        <begin position="1"/>
        <end position="27"/>
    </location>
</feature>
<dbReference type="Proteomes" id="UP000297245">
    <property type="component" value="Unassembled WGS sequence"/>
</dbReference>
<sequence>MALQASSLLPTTTGKTSTSNPACPRYALDPRSRRLLLRGIHLSDTGRSQFQEREVKREREKDKEKRKAQSRPGFSQYQIEGERLYSTGTHWQ</sequence>
<evidence type="ECO:0000256" key="1">
    <source>
        <dbReference type="SAM" id="MobiDB-lite"/>
    </source>
</evidence>
<keyword evidence="3" id="KW-1185">Reference proteome</keyword>
<evidence type="ECO:0000313" key="2">
    <source>
        <dbReference type="EMBL" id="THU80461.1"/>
    </source>
</evidence>
<dbReference type="EMBL" id="ML179902">
    <property type="protein sequence ID" value="THU80461.1"/>
    <property type="molecule type" value="Genomic_DNA"/>
</dbReference>
<evidence type="ECO:0000313" key="3">
    <source>
        <dbReference type="Proteomes" id="UP000297245"/>
    </source>
</evidence>
<feature type="compositionally biased region" description="Polar residues" evidence="1">
    <location>
        <begin position="1"/>
        <end position="21"/>
    </location>
</feature>
<feature type="compositionally biased region" description="Basic and acidic residues" evidence="1">
    <location>
        <begin position="50"/>
        <end position="67"/>
    </location>
</feature>
<proteinExistence type="predicted"/>
<protein>
    <submittedName>
        <fullName evidence="2">Uncharacterized protein</fullName>
    </submittedName>
</protein>
<organism evidence="2 3">
    <name type="scientific">Dendrothele bispora (strain CBS 962.96)</name>
    <dbReference type="NCBI Taxonomy" id="1314807"/>
    <lineage>
        <taxon>Eukaryota</taxon>
        <taxon>Fungi</taxon>
        <taxon>Dikarya</taxon>
        <taxon>Basidiomycota</taxon>
        <taxon>Agaricomycotina</taxon>
        <taxon>Agaricomycetes</taxon>
        <taxon>Agaricomycetidae</taxon>
        <taxon>Agaricales</taxon>
        <taxon>Agaricales incertae sedis</taxon>
        <taxon>Dendrothele</taxon>
    </lineage>
</organism>
<reference evidence="2 3" key="1">
    <citation type="journal article" date="2019" name="Nat. Ecol. Evol.">
        <title>Megaphylogeny resolves global patterns of mushroom evolution.</title>
        <authorList>
            <person name="Varga T."/>
            <person name="Krizsan K."/>
            <person name="Foldi C."/>
            <person name="Dima B."/>
            <person name="Sanchez-Garcia M."/>
            <person name="Sanchez-Ramirez S."/>
            <person name="Szollosi G.J."/>
            <person name="Szarkandi J.G."/>
            <person name="Papp V."/>
            <person name="Albert L."/>
            <person name="Andreopoulos W."/>
            <person name="Angelini C."/>
            <person name="Antonin V."/>
            <person name="Barry K.W."/>
            <person name="Bougher N.L."/>
            <person name="Buchanan P."/>
            <person name="Buyck B."/>
            <person name="Bense V."/>
            <person name="Catcheside P."/>
            <person name="Chovatia M."/>
            <person name="Cooper J."/>
            <person name="Damon W."/>
            <person name="Desjardin D."/>
            <person name="Finy P."/>
            <person name="Geml J."/>
            <person name="Haridas S."/>
            <person name="Hughes K."/>
            <person name="Justo A."/>
            <person name="Karasinski D."/>
            <person name="Kautmanova I."/>
            <person name="Kiss B."/>
            <person name="Kocsube S."/>
            <person name="Kotiranta H."/>
            <person name="LaButti K.M."/>
            <person name="Lechner B.E."/>
            <person name="Liimatainen K."/>
            <person name="Lipzen A."/>
            <person name="Lukacs Z."/>
            <person name="Mihaltcheva S."/>
            <person name="Morgado L.N."/>
            <person name="Niskanen T."/>
            <person name="Noordeloos M.E."/>
            <person name="Ohm R.A."/>
            <person name="Ortiz-Santana B."/>
            <person name="Ovrebo C."/>
            <person name="Racz N."/>
            <person name="Riley R."/>
            <person name="Savchenko A."/>
            <person name="Shiryaev A."/>
            <person name="Soop K."/>
            <person name="Spirin V."/>
            <person name="Szebenyi C."/>
            <person name="Tomsovsky M."/>
            <person name="Tulloss R.E."/>
            <person name="Uehling J."/>
            <person name="Grigoriev I.V."/>
            <person name="Vagvolgyi C."/>
            <person name="Papp T."/>
            <person name="Martin F.M."/>
            <person name="Miettinen O."/>
            <person name="Hibbett D.S."/>
            <person name="Nagy L.G."/>
        </authorList>
    </citation>
    <scope>NUCLEOTIDE SEQUENCE [LARGE SCALE GENOMIC DNA]</scope>
    <source>
        <strain evidence="2 3">CBS 962.96</strain>
    </source>
</reference>
<name>A0A4S8KXA6_DENBC</name>
<accession>A0A4S8KXA6</accession>
<gene>
    <name evidence="2" type="ORF">K435DRAFT_845108</name>
</gene>
<feature type="non-terminal residue" evidence="2">
    <location>
        <position position="92"/>
    </location>
</feature>